<organism evidence="1 2">
    <name type="scientific">Flavobacterium aquaticum</name>
    <dbReference type="NCBI Taxonomy" id="1236486"/>
    <lineage>
        <taxon>Bacteria</taxon>
        <taxon>Pseudomonadati</taxon>
        <taxon>Bacteroidota</taxon>
        <taxon>Flavobacteriia</taxon>
        <taxon>Flavobacteriales</taxon>
        <taxon>Flavobacteriaceae</taxon>
        <taxon>Flavobacterium</taxon>
    </lineage>
</organism>
<gene>
    <name evidence="1" type="ORF">B0I03_11022</name>
</gene>
<dbReference type="AlphaFoldDB" id="A0A327YIL3"/>
<comment type="caution">
    <text evidence="1">The sequence shown here is derived from an EMBL/GenBank/DDBJ whole genome shotgun (WGS) entry which is preliminary data.</text>
</comment>
<protein>
    <submittedName>
        <fullName evidence="1">Uncharacterized protein</fullName>
    </submittedName>
</protein>
<dbReference type="EMBL" id="QLMI01000010">
    <property type="protein sequence ID" value="RAK19595.1"/>
    <property type="molecule type" value="Genomic_DNA"/>
</dbReference>
<name>A0A327YIL3_9FLAO</name>
<dbReference type="RefSeq" id="WP_111567820.1">
    <property type="nucleotide sequence ID" value="NZ_QLMI01000010.1"/>
</dbReference>
<proteinExistence type="predicted"/>
<dbReference type="OrthoDB" id="1363909at2"/>
<accession>A0A327YIL3</accession>
<sequence length="141" mass="16194">MENYLYTCAYCGKQYKPRRRRKQKYCSNSCRTNAFNAKKKNSLVKPETNKPENQLQKIDKMSWAGVGNAAAGTLAVNALSSLLTREENKPVTKKDFKEIKELLIKRFHPISNMRPDAYGNQPYYDLETKSVVYLKAGNYGI</sequence>
<evidence type="ECO:0000313" key="2">
    <source>
        <dbReference type="Proteomes" id="UP000249620"/>
    </source>
</evidence>
<keyword evidence="2" id="KW-1185">Reference proteome</keyword>
<dbReference type="Proteomes" id="UP000249620">
    <property type="component" value="Unassembled WGS sequence"/>
</dbReference>
<reference evidence="1 2" key="1">
    <citation type="submission" date="2018-06" db="EMBL/GenBank/DDBJ databases">
        <title>Genomic Encyclopedia of Type Strains, Phase III (KMG-III): the genomes of soil and plant-associated and newly described type strains.</title>
        <authorList>
            <person name="Whitman W."/>
        </authorList>
    </citation>
    <scope>NUCLEOTIDE SEQUENCE [LARGE SCALE GENOMIC DNA]</scope>
    <source>
        <strain evidence="1 2">CGMCC 1.12398</strain>
    </source>
</reference>
<evidence type="ECO:0000313" key="1">
    <source>
        <dbReference type="EMBL" id="RAK19595.1"/>
    </source>
</evidence>